<evidence type="ECO:0000259" key="2">
    <source>
        <dbReference type="Pfam" id="PF11961"/>
    </source>
</evidence>
<keyword evidence="4" id="KW-1185">Reference proteome</keyword>
<evidence type="ECO:0008006" key="5">
    <source>
        <dbReference type="Google" id="ProtNLM"/>
    </source>
</evidence>
<dbReference type="EMBL" id="JBFOLJ010000009">
    <property type="protein sequence ID" value="KAL2509572.1"/>
    <property type="molecule type" value="Genomic_DNA"/>
</dbReference>
<dbReference type="AlphaFoldDB" id="A0ABD1TA30"/>
<protein>
    <recommendedName>
        <fullName evidence="5">Avr9/Cf-9 rapidly elicited protein 137</fullName>
    </recommendedName>
</protein>
<organism evidence="3 4">
    <name type="scientific">Forsythia ovata</name>
    <dbReference type="NCBI Taxonomy" id="205694"/>
    <lineage>
        <taxon>Eukaryota</taxon>
        <taxon>Viridiplantae</taxon>
        <taxon>Streptophyta</taxon>
        <taxon>Embryophyta</taxon>
        <taxon>Tracheophyta</taxon>
        <taxon>Spermatophyta</taxon>
        <taxon>Magnoliopsida</taxon>
        <taxon>eudicotyledons</taxon>
        <taxon>Gunneridae</taxon>
        <taxon>Pentapetalae</taxon>
        <taxon>asterids</taxon>
        <taxon>lamiids</taxon>
        <taxon>Lamiales</taxon>
        <taxon>Oleaceae</taxon>
        <taxon>Forsythieae</taxon>
        <taxon>Forsythia</taxon>
    </lineage>
</organism>
<reference evidence="4" key="1">
    <citation type="submission" date="2024-07" db="EMBL/GenBank/DDBJ databases">
        <title>Two chromosome-level genome assemblies of Korean endemic species Abeliophyllum distichum and Forsythia ovata (Oleaceae).</title>
        <authorList>
            <person name="Jang H."/>
        </authorList>
    </citation>
    <scope>NUCLEOTIDE SEQUENCE [LARGE SCALE GENOMIC DNA]</scope>
</reference>
<evidence type="ECO:0000259" key="1">
    <source>
        <dbReference type="Pfam" id="PF05003"/>
    </source>
</evidence>
<dbReference type="PANTHER" id="PTHR31371">
    <property type="entry name" value="BNAC09G50660D PROTEIN"/>
    <property type="match status" value="1"/>
</dbReference>
<feature type="domain" description="DUF668" evidence="1">
    <location>
        <begin position="308"/>
        <end position="396"/>
    </location>
</feature>
<dbReference type="Proteomes" id="UP001604277">
    <property type="component" value="Unassembled WGS sequence"/>
</dbReference>
<evidence type="ECO:0000313" key="4">
    <source>
        <dbReference type="Proteomes" id="UP001604277"/>
    </source>
</evidence>
<dbReference type="InterPro" id="IPR007700">
    <property type="entry name" value="DUF668"/>
</dbReference>
<accession>A0ABD1TA30</accession>
<dbReference type="Pfam" id="PF11961">
    <property type="entry name" value="DUF3475"/>
    <property type="match status" value="1"/>
</dbReference>
<comment type="caution">
    <text evidence="3">The sequence shown here is derived from an EMBL/GenBank/DDBJ whole genome shotgun (WGS) entry which is preliminary data.</text>
</comment>
<gene>
    <name evidence="3" type="ORF">Fot_33219</name>
</gene>
<evidence type="ECO:0000313" key="3">
    <source>
        <dbReference type="EMBL" id="KAL2509572.1"/>
    </source>
</evidence>
<sequence length="454" mass="51467">MVAFKNMGWLSEISIFMGENKAKRFVPEEPKKPSHLGILAFEIAKIMSRLLSLYKSLSDDEISKLRNVMKSQGIAYLNSKDEGFLLSLACAETLEDLDKLAAAVARLGQKCIDIGLNRFDLVYTDLKLGIADFGKLEYGSKQTEKRVAKMKRLTGATAGLYSALEALAELEISERKLKQWKNNSPTQLQNANFEHFNQKLEQQRKRVCHFREVSLWSKTFDKSVDLMARLVCIIYARICSVFGPNNPVLSIKDKILPRSGPISSTSKPSLVRFYSSKSIFSLHGEHESLGAEKLAKNNRIFHEAGPSTVGGSGLAMRYANVIQLAEKYLDSAASVDQDERESLYQMLPENLKASVRIKLSKNMKRAQEDELLAAGWRDAMAEIMRWLAPIANDTMKWQWERNFDRMKFDSKPSVLLLQTLHFSDKEKTEAAIAELLVGLSCIYRFENRDCNDHF</sequence>
<dbReference type="InterPro" id="IPR021864">
    <property type="entry name" value="DUF3475"/>
</dbReference>
<feature type="domain" description="DUF3475" evidence="2">
    <location>
        <begin position="38"/>
        <end position="92"/>
    </location>
</feature>
<name>A0ABD1TA30_9LAMI</name>
<dbReference type="Pfam" id="PF05003">
    <property type="entry name" value="DUF668"/>
    <property type="match status" value="1"/>
</dbReference>
<proteinExistence type="predicted"/>
<dbReference type="PANTHER" id="PTHR31371:SF13">
    <property type="entry name" value="OS05G0457600 PROTEIN"/>
    <property type="match status" value="1"/>
</dbReference>